<sequence length="515" mass="57562">MFDSVVENHVMTVHAFECQLEQCFQSCQDFTFGDPNGSAAANLSLYTKKSSNLVFGLFESVTPFQWHSSNVFRAYIESLSLADFQKGESLNFDLPEDDDLTFAFDHHSLITSQLPDSYDEPIKTADEVIREINLIMGHGDEDEDEEVVFSPLGDECFSNISLPQRTAVVDTNLFSEANLNSLSLNQLNALLEDLEECVREYSAVLVQELAYREELDFEQEQKDVFIARLDEMHHRLERRRRRSSMPPVSTDHLPMPIPFSPDVLRTENSPSPVRSKDYRTVHKNEQAPVINRAHSAAQTAAAVASTATSLLKRHWHRLSRGPDELMKPAYTQSMIPSKSEPYPKTSLPASSTAVPIHTSRAATIARLRNWAGRKASEALNSGTSIGSFRALLRRANPLGTVPKMPAPCIREARSAATTPTSSQPDLPATLTHSASGHLVGHHEISSDDLEYKNLTTTIPYHRSPYQDGPTVEQLQLFNEMLLAILTNNPNLTTMLTDYILNVYAPADRRPSKLPI</sequence>
<evidence type="ECO:0008006" key="7">
    <source>
        <dbReference type="Google" id="ProtNLM"/>
    </source>
</evidence>
<dbReference type="AlphaFoldDB" id="A0A8S9Z1G5"/>
<dbReference type="Pfam" id="PF07763">
    <property type="entry name" value="FEZ"/>
    <property type="match status" value="1"/>
</dbReference>
<evidence type="ECO:0000313" key="5">
    <source>
        <dbReference type="EMBL" id="KAF7256967.1"/>
    </source>
</evidence>
<keyword evidence="6" id="KW-1185">Reference proteome</keyword>
<dbReference type="EMBL" id="JTDE01002729">
    <property type="protein sequence ID" value="KAF7256967.1"/>
    <property type="molecule type" value="Genomic_DNA"/>
</dbReference>
<accession>A0A8S9Z1G5</accession>
<organism evidence="5 6">
    <name type="scientific">Paragonimus skrjabini miyazakii</name>
    <dbReference type="NCBI Taxonomy" id="59628"/>
    <lineage>
        <taxon>Eukaryota</taxon>
        <taxon>Metazoa</taxon>
        <taxon>Spiralia</taxon>
        <taxon>Lophotrochozoa</taxon>
        <taxon>Platyhelminthes</taxon>
        <taxon>Trematoda</taxon>
        <taxon>Digenea</taxon>
        <taxon>Plagiorchiida</taxon>
        <taxon>Troglotremata</taxon>
        <taxon>Troglotrematidae</taxon>
        <taxon>Paragonimus</taxon>
    </lineage>
</organism>
<dbReference type="PANTHER" id="PTHR12394:SF12">
    <property type="entry name" value="LD08195P"/>
    <property type="match status" value="1"/>
</dbReference>
<dbReference type="GO" id="GO:0030424">
    <property type="term" value="C:axon"/>
    <property type="evidence" value="ECO:0007669"/>
    <property type="project" value="TreeGrafter"/>
</dbReference>
<dbReference type="OrthoDB" id="7959977at2759"/>
<name>A0A8S9Z1G5_9TREM</name>
<dbReference type="InterPro" id="IPR011680">
    <property type="entry name" value="FEZ"/>
</dbReference>
<protein>
    <recommendedName>
        <fullName evidence="7">Zygin</fullName>
    </recommendedName>
</protein>
<keyword evidence="3" id="KW-0175">Coiled coil</keyword>
<dbReference type="Proteomes" id="UP000822476">
    <property type="component" value="Unassembled WGS sequence"/>
</dbReference>
<comment type="caution">
    <text evidence="5">The sequence shown here is derived from an EMBL/GenBank/DDBJ whole genome shotgun (WGS) entry which is preliminary data.</text>
</comment>
<reference evidence="5" key="1">
    <citation type="submission" date="2019-07" db="EMBL/GenBank/DDBJ databases">
        <title>Annotation for the trematode Paragonimus miyazaki's.</title>
        <authorList>
            <person name="Choi Y.-J."/>
        </authorList>
    </citation>
    <scope>NUCLEOTIDE SEQUENCE</scope>
    <source>
        <strain evidence="5">Japan</strain>
    </source>
</reference>
<dbReference type="PANTHER" id="PTHR12394">
    <property type="entry name" value="ZYGIN"/>
    <property type="match status" value="1"/>
</dbReference>
<feature type="region of interest" description="Disordered" evidence="4">
    <location>
        <begin position="237"/>
        <end position="280"/>
    </location>
</feature>
<dbReference type="GO" id="GO:0005737">
    <property type="term" value="C:cytoplasm"/>
    <property type="evidence" value="ECO:0007669"/>
    <property type="project" value="TreeGrafter"/>
</dbReference>
<evidence type="ECO:0000256" key="1">
    <source>
        <dbReference type="ARBA" id="ARBA00006788"/>
    </source>
</evidence>
<evidence type="ECO:0000313" key="6">
    <source>
        <dbReference type="Proteomes" id="UP000822476"/>
    </source>
</evidence>
<evidence type="ECO:0000256" key="3">
    <source>
        <dbReference type="ARBA" id="ARBA00023054"/>
    </source>
</evidence>
<comment type="similarity">
    <text evidence="1">Belongs to the zygin family.</text>
</comment>
<evidence type="ECO:0000256" key="4">
    <source>
        <dbReference type="SAM" id="MobiDB-lite"/>
    </source>
</evidence>
<evidence type="ECO:0000256" key="2">
    <source>
        <dbReference type="ARBA" id="ARBA00022553"/>
    </source>
</evidence>
<keyword evidence="2" id="KW-0597">Phosphoprotein</keyword>
<gene>
    <name evidence="5" type="ORF">EG68_07485</name>
</gene>
<proteinExistence type="inferred from homology"/>